<keyword evidence="2" id="KW-1185">Reference proteome</keyword>
<reference evidence="1 2" key="5">
    <citation type="journal article" date="1997" name="Virology">
        <title>Analysis of 74 kb of DNA located at the right end of the 330-kb chlorella virus PBCV-1 genome.</title>
        <authorList>
            <person name="Li Y."/>
            <person name="Lu Z."/>
            <person name="Sun L."/>
            <person name="Ropp S."/>
            <person name="Kutish G.F."/>
            <person name="Rock D.L."/>
            <person name="Van Etten J.L."/>
        </authorList>
    </citation>
    <scope>NUCLEOTIDE SEQUENCE [LARGE SCALE GENOMIC DNA]</scope>
</reference>
<reference evidence="1 2" key="4">
    <citation type="journal article" date="1996" name="Virology">
        <title>Analysis of 76 kb of the chlorella virus PBCV-1 330-kb genome: map positions 182 to 258.</title>
        <authorList>
            <person name="Kutish G.F."/>
            <person name="Li Y."/>
            <person name="Lu Z."/>
            <person name="Furuta M."/>
            <person name="Rock D.L."/>
            <person name="Van Etten J.L."/>
        </authorList>
    </citation>
    <scope>NUCLEOTIDE SEQUENCE [LARGE SCALE GENOMIC DNA]</scope>
</reference>
<organismHost>
    <name type="scientific">Chlorella</name>
    <dbReference type="NCBI Taxonomy" id="3071"/>
</organismHost>
<sequence>MLTGPMLSNSNHRNTLVEFKVLVSVIVNKNIFKIRDVLQEEFDFVFIFRFDNQMNLELLRVNSYGTHTA</sequence>
<reference evidence="1 2" key="8">
    <citation type="journal article" date="2010" name="J. Virol.">
        <title>Microarray analysis of Paramecium bursaria chlorella virus 1 transcription.</title>
        <authorList>
            <person name="Yanai-Balser G.M."/>
            <person name="Duncan G.A."/>
            <person name="Eudy J.D."/>
            <person name="Wang D."/>
            <person name="Li X."/>
            <person name="Agarkova I.V."/>
            <person name="Dunigan D.D."/>
            <person name="Van Etten J.L."/>
        </authorList>
    </citation>
    <scope>NUCLEOTIDE SEQUENCE [LARGE SCALE GENOMIC DNA]</scope>
</reference>
<reference evidence="1 2" key="7">
    <citation type="journal article" date="2000" name="Virology">
        <title>Characterization of a beta-1,3-glucanase encoded by chlorella virus PBCV-1.</title>
        <authorList>
            <person name="Sun L."/>
            <person name="Gurnon J.R."/>
            <person name="Adams B.J."/>
            <person name="Graves M.V."/>
            <person name="Van Etten J.L."/>
        </authorList>
    </citation>
    <scope>NUCLEOTIDE SEQUENCE [LARGE SCALE GENOMIC DNA]</scope>
</reference>
<reference evidence="1 2" key="3">
    <citation type="journal article" date="1996" name="Virology">
        <title>Analysis of 94 kb of the chlorella virus PBCV-1 330-kb genome: map positions 88 to 182.</title>
        <authorList>
            <person name="Lu Z."/>
            <person name="Li Y."/>
            <person name="Que Q."/>
            <person name="Kutish G.F."/>
            <person name="Rock D.L."/>
            <person name="Van Etten J.L."/>
        </authorList>
    </citation>
    <scope>NUCLEOTIDE SEQUENCE [LARGE SCALE GENOMIC DNA]</scope>
</reference>
<evidence type="ECO:0000313" key="1">
    <source>
        <dbReference type="EMBL" id="AAC96441.1"/>
    </source>
</evidence>
<dbReference type="GeneID" id="917891"/>
<accession>Q89408</accession>
<dbReference type="Proteomes" id="UP000000862">
    <property type="component" value="Segment"/>
</dbReference>
<name>Q89408_PBCV1</name>
<reference evidence="1 2" key="2">
    <citation type="journal article" date="1995" name="Virology">
        <title>Analysis of 43 kb of the Chlorella virus PBCV-1 330-kb genome: map positions 45 to 88.</title>
        <authorList>
            <person name="Li Y."/>
            <person name="Lu Z."/>
            <person name="Burbank D.E."/>
            <person name="Kutish G.F."/>
            <person name="Rock D.L."/>
            <person name="Van Etten J.L."/>
        </authorList>
    </citation>
    <scope>NUCLEOTIDE SEQUENCE [LARGE SCALE GENOMIC DNA]</scope>
</reference>
<protein>
    <submittedName>
        <fullName evidence="1">Uncharacterized protein</fullName>
    </submittedName>
</protein>
<dbReference type="PIR" id="T17563">
    <property type="entry name" value="T17563"/>
</dbReference>
<dbReference type="KEGG" id="vg:917891"/>
<reference evidence="1 2" key="6">
    <citation type="journal article" date="1999" name="Virology">
        <title>Chlorella virus PBCV-1 encodes a functional homospermidine synthase.</title>
        <authorList>
            <person name="Kaiser A."/>
            <person name="Vollmert M."/>
            <person name="Tholl D."/>
            <person name="Graves M.V."/>
            <person name="Gurnon J.R."/>
            <person name="Xing W."/>
            <person name="Lisec A.D."/>
            <person name="Nickerson K.W."/>
            <person name="Van Etten J.L."/>
        </authorList>
    </citation>
    <scope>NUCLEOTIDE SEQUENCE [LARGE SCALE GENOMIC DNA]</scope>
</reference>
<reference evidence="1 2" key="1">
    <citation type="journal article" date="1995" name="Virology">
        <title>Analysis of 45 kb of DNA located at the left end of the chlorella virus PBCV-1 genome.</title>
        <authorList>
            <person name="Lu Z."/>
            <person name="Li Y."/>
            <person name="Zhang Y."/>
            <person name="Kutish G.F."/>
            <person name="Rock D.L."/>
            <person name="Van Etten J.L."/>
        </authorList>
    </citation>
    <scope>NUCLEOTIDE SEQUENCE [LARGE SCALE GENOMIC DNA]</scope>
</reference>
<gene>
    <name evidence="1" type="primary">a073L</name>
</gene>
<evidence type="ECO:0000313" key="2">
    <source>
        <dbReference type="Proteomes" id="UP000000862"/>
    </source>
</evidence>
<dbReference type="EMBL" id="JF411744">
    <property type="protein sequence ID" value="AAC96441.1"/>
    <property type="molecule type" value="Genomic_DNA"/>
</dbReference>
<dbReference type="RefSeq" id="NP_048421.1">
    <property type="nucleotide sequence ID" value="NC_000852.5"/>
</dbReference>
<proteinExistence type="predicted"/>
<organism evidence="1 2">
    <name type="scientific">Paramecium bursaria Chlorella virus 1</name>
    <name type="common">PBCV-1</name>
    <dbReference type="NCBI Taxonomy" id="10506"/>
    <lineage>
        <taxon>Viruses</taxon>
        <taxon>Varidnaviria</taxon>
        <taxon>Bamfordvirae</taxon>
        <taxon>Nucleocytoviricota</taxon>
        <taxon>Megaviricetes</taxon>
        <taxon>Algavirales</taxon>
        <taxon>Phycodnaviridae</taxon>
        <taxon>Chlorovirus</taxon>
        <taxon>Chlorovirus vanettense</taxon>
    </lineage>
</organism>